<dbReference type="Proteomes" id="UP001519344">
    <property type="component" value="Unassembled WGS sequence"/>
</dbReference>
<dbReference type="InterPro" id="IPR052018">
    <property type="entry name" value="PHP_domain"/>
</dbReference>
<dbReference type="InterPro" id="IPR016195">
    <property type="entry name" value="Pol/histidinol_Pase-like"/>
</dbReference>
<dbReference type="Pfam" id="PF02811">
    <property type="entry name" value="PHP"/>
    <property type="match status" value="1"/>
</dbReference>
<reference evidence="2 3" key="1">
    <citation type="submission" date="2021-03" db="EMBL/GenBank/DDBJ databases">
        <title>Genomic Encyclopedia of Type Strains, Phase IV (KMG-IV): sequencing the most valuable type-strain genomes for metagenomic binning, comparative biology and taxonomic classification.</title>
        <authorList>
            <person name="Goeker M."/>
        </authorList>
    </citation>
    <scope>NUCLEOTIDE SEQUENCE [LARGE SCALE GENOMIC DNA]</scope>
    <source>
        <strain evidence="2 3">DSM 24950</strain>
    </source>
</reference>
<evidence type="ECO:0000259" key="1">
    <source>
        <dbReference type="SMART" id="SM00481"/>
    </source>
</evidence>
<sequence>MPWIACELHSHTFHSDGKQTLIELANGAKALGFECIALTDHNTMTGLNDKHVVEQETGISIISGMEWTTFYGHMVTIGLPNFVDWRLAGPNNIHKGIAEVHSSGGIVGMAHPFRIGSPICTGCYWEFNIEDWNAIDYIEVWSGTFPSIKTDNERAYRLWTDKLNEGYKIAATSGRDWHAQEHTDEPVSVTYLDIDDGEETLTQRAVRALSEGKVSVTLGPLVSFSLRSEAAVYGIGDCIPVHDQSHSYKAHISIDYHVRKGLWNFPKPQYTLILIGNSGVLSEQIVIEDQPNIVIEIPGDELLWIRAELRAIVRGVRTLVAFTNAIYADR</sequence>
<dbReference type="PANTHER" id="PTHR42924:SF3">
    <property type="entry name" value="POLYMERASE_HISTIDINOL PHOSPHATASE N-TERMINAL DOMAIN-CONTAINING PROTEIN"/>
    <property type="match status" value="1"/>
</dbReference>
<protein>
    <submittedName>
        <fullName evidence="2">Roadblock/LC7 domain-containing protein</fullName>
    </submittedName>
</protein>
<evidence type="ECO:0000313" key="3">
    <source>
        <dbReference type="Proteomes" id="UP001519344"/>
    </source>
</evidence>
<comment type="caution">
    <text evidence="2">The sequence shown here is derived from an EMBL/GenBank/DDBJ whole genome shotgun (WGS) entry which is preliminary data.</text>
</comment>
<dbReference type="PANTHER" id="PTHR42924">
    <property type="entry name" value="EXONUCLEASE"/>
    <property type="match status" value="1"/>
</dbReference>
<gene>
    <name evidence="2" type="ORF">J2Z65_003376</name>
</gene>
<evidence type="ECO:0000313" key="2">
    <source>
        <dbReference type="EMBL" id="MBP1964153.1"/>
    </source>
</evidence>
<name>A0ABS4HZR9_9BACL</name>
<dbReference type="RefSeq" id="WP_167059738.1">
    <property type="nucleotide sequence ID" value="NZ_JAAOZR010000023.1"/>
</dbReference>
<dbReference type="InterPro" id="IPR003141">
    <property type="entry name" value="Pol/His_phosphatase_N"/>
</dbReference>
<organism evidence="2 3">
    <name type="scientific">Paenibacillus aceris</name>
    <dbReference type="NCBI Taxonomy" id="869555"/>
    <lineage>
        <taxon>Bacteria</taxon>
        <taxon>Bacillati</taxon>
        <taxon>Bacillota</taxon>
        <taxon>Bacilli</taxon>
        <taxon>Bacillales</taxon>
        <taxon>Paenibacillaceae</taxon>
        <taxon>Paenibacillus</taxon>
    </lineage>
</organism>
<proteinExistence type="predicted"/>
<dbReference type="SMART" id="SM00481">
    <property type="entry name" value="POLIIIAc"/>
    <property type="match status" value="1"/>
</dbReference>
<accession>A0ABS4HZR9</accession>
<dbReference type="InterPro" id="IPR004013">
    <property type="entry name" value="PHP_dom"/>
</dbReference>
<dbReference type="EMBL" id="JAGGKV010000008">
    <property type="protein sequence ID" value="MBP1964153.1"/>
    <property type="molecule type" value="Genomic_DNA"/>
</dbReference>
<keyword evidence="3" id="KW-1185">Reference proteome</keyword>
<feature type="domain" description="Polymerase/histidinol phosphatase N-terminal" evidence="1">
    <location>
        <begin position="6"/>
        <end position="71"/>
    </location>
</feature>
<dbReference type="SUPFAM" id="SSF89550">
    <property type="entry name" value="PHP domain-like"/>
    <property type="match status" value="1"/>
</dbReference>
<dbReference type="NCBIfam" id="NF038032">
    <property type="entry name" value="CehA_McbA_metalo"/>
    <property type="match status" value="1"/>
</dbReference>
<dbReference type="Gene3D" id="3.20.20.140">
    <property type="entry name" value="Metal-dependent hydrolases"/>
    <property type="match status" value="1"/>
</dbReference>